<keyword evidence="5" id="KW-0819">tRNA processing</keyword>
<protein>
    <recommendedName>
        <fullName evidence="2">tRNA(Ile)-lysidine synthetase</fullName>
        <ecNumber evidence="2">6.3.4.19</ecNumber>
    </recommendedName>
</protein>
<dbReference type="EC" id="6.3.4.19" evidence="2"/>
<keyword evidence="6" id="KW-0547">Nucleotide-binding</keyword>
<dbReference type="GO" id="GO:0032267">
    <property type="term" value="F:tRNA(Ile)-lysidine synthase activity"/>
    <property type="evidence" value="ECO:0007669"/>
    <property type="project" value="UniProtKB-EC"/>
</dbReference>
<dbReference type="Pfam" id="PF11734">
    <property type="entry name" value="TilS_C"/>
    <property type="match status" value="1"/>
</dbReference>
<evidence type="ECO:0000256" key="8">
    <source>
        <dbReference type="ARBA" id="ARBA00048539"/>
    </source>
</evidence>
<dbReference type="InterPro" id="IPR012795">
    <property type="entry name" value="tRNA_Ile_lys_synt_N"/>
</dbReference>
<dbReference type="CDD" id="cd01992">
    <property type="entry name" value="TilS_N"/>
    <property type="match status" value="1"/>
</dbReference>
<keyword evidence="3" id="KW-0963">Cytoplasm</keyword>
<dbReference type="GO" id="GO:0005524">
    <property type="term" value="F:ATP binding"/>
    <property type="evidence" value="ECO:0007669"/>
    <property type="project" value="UniProtKB-KW"/>
</dbReference>
<evidence type="ECO:0000256" key="6">
    <source>
        <dbReference type="ARBA" id="ARBA00022741"/>
    </source>
</evidence>
<dbReference type="SMART" id="SM00977">
    <property type="entry name" value="TilS_C"/>
    <property type="match status" value="1"/>
</dbReference>
<dbReference type="Gene3D" id="3.40.50.620">
    <property type="entry name" value="HUPs"/>
    <property type="match status" value="1"/>
</dbReference>
<sequence>MGATKTAPHAPLPEHFAGQVAAWLPSGSRVCVALSGGLDSVVLLHLFAGLRERYSIQLSALHVHHGLSPQADQWLAFCQQFCEALAVPFHARYVDIPRNSGLGIEAAARYARYQAFSEQPADFIALAHHQDDQAETVLLQLLRGAGLKGLSAMPALRPDTHHATLIRPLLGVARHELLLWANSQGLHWVEDDSNTDTRYARNFLRHKVFPLIAEQHGAWRTTLARSAQHLAEAASLLDELASLDAQHSIVGTRLNCKALSDLSAARGRNLLRYYLALHHVDMPNQRHLADMHHQLVSAHIDAQIRFTLGGLTLHRYHNFATLVPTQPNPDPRQQWFWQGEVQLQLPELGGTLRFDPQAKTGLSRNKLSQSGKLTIRLRQGGEQLQPECNRPRRALKTLLQESGIPPWERLILPLIYSEDELVHVPGVGTACHWQAQGGEPALEVTWHVDKG</sequence>
<dbReference type="EMBL" id="CABR01000049">
    <property type="protein sequence ID" value="CBI09764.1"/>
    <property type="molecule type" value="Genomic_DNA"/>
</dbReference>
<dbReference type="NCBIfam" id="TIGR02433">
    <property type="entry name" value="lysidine_TilS_C"/>
    <property type="match status" value="1"/>
</dbReference>
<dbReference type="SUPFAM" id="SSF56037">
    <property type="entry name" value="PheT/TilS domain"/>
    <property type="match status" value="1"/>
</dbReference>
<evidence type="ECO:0000259" key="9">
    <source>
        <dbReference type="SMART" id="SM00977"/>
    </source>
</evidence>
<dbReference type="PANTHER" id="PTHR43033">
    <property type="entry name" value="TRNA(ILE)-LYSIDINE SYNTHASE-RELATED"/>
    <property type="match status" value="1"/>
</dbReference>
<keyword evidence="4 10" id="KW-0436">Ligase</keyword>
<evidence type="ECO:0000256" key="2">
    <source>
        <dbReference type="ARBA" id="ARBA00013267"/>
    </source>
</evidence>
<dbReference type="InterPro" id="IPR012094">
    <property type="entry name" value="tRNA_Ile_lys_synt"/>
</dbReference>
<dbReference type="SUPFAM" id="SSF52402">
    <property type="entry name" value="Adenine nucleotide alpha hydrolases-like"/>
    <property type="match status" value="1"/>
</dbReference>
<dbReference type="Pfam" id="PF01171">
    <property type="entry name" value="ATP_bind_3"/>
    <property type="match status" value="1"/>
</dbReference>
<evidence type="ECO:0000313" key="10">
    <source>
        <dbReference type="EMBL" id="CBI09764.1"/>
    </source>
</evidence>
<dbReference type="PANTHER" id="PTHR43033:SF1">
    <property type="entry name" value="TRNA(ILE)-LYSIDINE SYNTHASE-RELATED"/>
    <property type="match status" value="1"/>
</dbReference>
<dbReference type="InterPro" id="IPR014729">
    <property type="entry name" value="Rossmann-like_a/b/a_fold"/>
</dbReference>
<evidence type="ECO:0000256" key="4">
    <source>
        <dbReference type="ARBA" id="ARBA00022598"/>
    </source>
</evidence>
<evidence type="ECO:0000256" key="7">
    <source>
        <dbReference type="ARBA" id="ARBA00022840"/>
    </source>
</evidence>
<keyword evidence="7" id="KW-0067">ATP-binding</keyword>
<evidence type="ECO:0000256" key="1">
    <source>
        <dbReference type="ARBA" id="ARBA00004496"/>
    </source>
</evidence>
<accession>E6QR92</accession>
<organism evidence="10">
    <name type="scientific">mine drainage metagenome</name>
    <dbReference type="NCBI Taxonomy" id="410659"/>
    <lineage>
        <taxon>unclassified sequences</taxon>
        <taxon>metagenomes</taxon>
        <taxon>ecological metagenomes</taxon>
    </lineage>
</organism>
<name>E6QR92_9ZZZZ</name>
<comment type="caution">
    <text evidence="10">The sequence shown here is derived from an EMBL/GenBank/DDBJ whole genome shotgun (WGS) entry which is preliminary data.</text>
</comment>
<dbReference type="NCBIfam" id="TIGR02432">
    <property type="entry name" value="lysidine_TilS_N"/>
    <property type="match status" value="1"/>
</dbReference>
<reference evidence="10" key="1">
    <citation type="submission" date="2009-10" db="EMBL/GenBank/DDBJ databases">
        <title>Diversity of trophic interactions inside an arsenic-rich microbial ecosystem.</title>
        <authorList>
            <person name="Bertin P.N."/>
            <person name="Heinrich-Salmeron A."/>
            <person name="Pelletier E."/>
            <person name="Goulhen-Chollet F."/>
            <person name="Arsene-Ploetze F."/>
            <person name="Gallien S."/>
            <person name="Calteau A."/>
            <person name="Vallenet D."/>
            <person name="Casiot C."/>
            <person name="Chane-Woon-Ming B."/>
            <person name="Giloteaux L."/>
            <person name="Barakat M."/>
            <person name="Bonnefoy V."/>
            <person name="Bruneel O."/>
            <person name="Chandler M."/>
            <person name="Cleiss J."/>
            <person name="Duran R."/>
            <person name="Elbaz-Poulichet F."/>
            <person name="Fonknechten N."/>
            <person name="Lauga B."/>
            <person name="Mornico D."/>
            <person name="Ortet P."/>
            <person name="Schaeffer C."/>
            <person name="Siguier P."/>
            <person name="Alexander Thil Smith A."/>
            <person name="Van Dorsselaer A."/>
            <person name="Weissenbach J."/>
            <person name="Medigue C."/>
            <person name="Le Paslier D."/>
        </authorList>
    </citation>
    <scope>NUCLEOTIDE SEQUENCE</scope>
</reference>
<dbReference type="AlphaFoldDB" id="E6QR92"/>
<gene>
    <name evidence="10" type="ORF">CARN7_0507</name>
</gene>
<dbReference type="HAMAP" id="MF_01161">
    <property type="entry name" value="tRNA_Ile_lys_synt"/>
    <property type="match status" value="1"/>
</dbReference>
<feature type="domain" description="Lysidine-tRNA(Ile) synthetase C-terminal" evidence="9">
    <location>
        <begin position="373"/>
        <end position="444"/>
    </location>
</feature>
<dbReference type="InterPro" id="IPR012796">
    <property type="entry name" value="Lysidine-tRNA-synth_C"/>
</dbReference>
<dbReference type="Pfam" id="PF09179">
    <property type="entry name" value="TilS"/>
    <property type="match status" value="1"/>
</dbReference>
<evidence type="ECO:0000256" key="5">
    <source>
        <dbReference type="ARBA" id="ARBA00022694"/>
    </source>
</evidence>
<dbReference type="GO" id="GO:0005737">
    <property type="term" value="C:cytoplasm"/>
    <property type="evidence" value="ECO:0007669"/>
    <property type="project" value="UniProtKB-SubCell"/>
</dbReference>
<comment type="subcellular location">
    <subcellularLocation>
        <location evidence="1">Cytoplasm</location>
    </subcellularLocation>
</comment>
<comment type="catalytic activity">
    <reaction evidence="8">
        <text>cytidine(34) in tRNA(Ile2) + L-lysine + ATP = lysidine(34) in tRNA(Ile2) + AMP + diphosphate + H(+)</text>
        <dbReference type="Rhea" id="RHEA:43744"/>
        <dbReference type="Rhea" id="RHEA-COMP:10625"/>
        <dbReference type="Rhea" id="RHEA-COMP:10670"/>
        <dbReference type="ChEBI" id="CHEBI:15378"/>
        <dbReference type="ChEBI" id="CHEBI:30616"/>
        <dbReference type="ChEBI" id="CHEBI:32551"/>
        <dbReference type="ChEBI" id="CHEBI:33019"/>
        <dbReference type="ChEBI" id="CHEBI:82748"/>
        <dbReference type="ChEBI" id="CHEBI:83665"/>
        <dbReference type="ChEBI" id="CHEBI:456215"/>
        <dbReference type="EC" id="6.3.4.19"/>
    </reaction>
</comment>
<evidence type="ECO:0000256" key="3">
    <source>
        <dbReference type="ARBA" id="ARBA00022490"/>
    </source>
</evidence>
<dbReference type="SUPFAM" id="SSF82829">
    <property type="entry name" value="MesJ substrate recognition domain-like"/>
    <property type="match status" value="1"/>
</dbReference>
<dbReference type="InterPro" id="IPR011063">
    <property type="entry name" value="TilS/TtcA_N"/>
</dbReference>
<proteinExistence type="inferred from homology"/>
<dbReference type="InterPro" id="IPR015262">
    <property type="entry name" value="tRNA_Ile_lys_synt_subst-bd"/>
</dbReference>
<dbReference type="GO" id="GO:0008033">
    <property type="term" value="P:tRNA processing"/>
    <property type="evidence" value="ECO:0007669"/>
    <property type="project" value="UniProtKB-KW"/>
</dbReference>
<dbReference type="Gene3D" id="1.20.59.20">
    <property type="match status" value="1"/>
</dbReference>